<protein>
    <submittedName>
        <fullName evidence="4">Uncharacterized protein</fullName>
    </submittedName>
</protein>
<comment type="caution">
    <text evidence="4">The sequence shown here is derived from an EMBL/GenBank/DDBJ whole genome shotgun (WGS) entry which is preliminary data.</text>
</comment>
<gene>
    <name evidence="4" type="ORF">QC762_305940</name>
</gene>
<evidence type="ECO:0000259" key="3">
    <source>
        <dbReference type="PROSITE" id="PS51294"/>
    </source>
</evidence>
<keyword evidence="5" id="KW-1185">Reference proteome</keyword>
<evidence type="ECO:0000256" key="1">
    <source>
        <dbReference type="SAM" id="MobiDB-lite"/>
    </source>
</evidence>
<feature type="region of interest" description="Disordered" evidence="1">
    <location>
        <begin position="288"/>
        <end position="314"/>
    </location>
</feature>
<dbReference type="Proteomes" id="UP001323405">
    <property type="component" value="Unassembled WGS sequence"/>
</dbReference>
<dbReference type="CDD" id="cd00167">
    <property type="entry name" value="SANT"/>
    <property type="match status" value="1"/>
</dbReference>
<dbReference type="InterPro" id="IPR017930">
    <property type="entry name" value="Myb_dom"/>
</dbReference>
<feature type="domain" description="HTH myb-type" evidence="3">
    <location>
        <begin position="174"/>
        <end position="222"/>
    </location>
</feature>
<feature type="domain" description="Myb-like" evidence="2">
    <location>
        <begin position="169"/>
        <end position="218"/>
    </location>
</feature>
<evidence type="ECO:0000313" key="4">
    <source>
        <dbReference type="EMBL" id="KAK4655840.1"/>
    </source>
</evidence>
<reference evidence="4 5" key="1">
    <citation type="journal article" date="2023" name="bioRxiv">
        <title>High-quality genome assemblies of four members of thePodospora anserinaspecies complex.</title>
        <authorList>
            <person name="Ament-Velasquez S.L."/>
            <person name="Vogan A.A."/>
            <person name="Wallerman O."/>
            <person name="Hartmann F."/>
            <person name="Gautier V."/>
            <person name="Silar P."/>
            <person name="Giraud T."/>
            <person name="Johannesson H."/>
        </authorList>
    </citation>
    <scope>NUCLEOTIDE SEQUENCE [LARGE SCALE GENOMIC DNA]</scope>
    <source>
        <strain evidence="4 5">CBS 415.72m</strain>
    </source>
</reference>
<dbReference type="RefSeq" id="XP_062744815.1">
    <property type="nucleotide sequence ID" value="XM_062888889.1"/>
</dbReference>
<dbReference type="SUPFAM" id="SSF46689">
    <property type="entry name" value="Homeodomain-like"/>
    <property type="match status" value="1"/>
</dbReference>
<dbReference type="Gene3D" id="1.10.10.60">
    <property type="entry name" value="Homeodomain-like"/>
    <property type="match status" value="1"/>
</dbReference>
<feature type="region of interest" description="Disordered" evidence="1">
    <location>
        <begin position="152"/>
        <end position="175"/>
    </location>
</feature>
<name>A0ABR0GJB6_9PEZI</name>
<dbReference type="PROSITE" id="PS50090">
    <property type="entry name" value="MYB_LIKE"/>
    <property type="match status" value="1"/>
</dbReference>
<dbReference type="EMBL" id="JAFFHA010000005">
    <property type="protein sequence ID" value="KAK4655840.1"/>
    <property type="molecule type" value="Genomic_DNA"/>
</dbReference>
<dbReference type="Pfam" id="PF00249">
    <property type="entry name" value="Myb_DNA-binding"/>
    <property type="match status" value="1"/>
</dbReference>
<accession>A0ABR0GJB6</accession>
<dbReference type="InterPro" id="IPR009057">
    <property type="entry name" value="Homeodomain-like_sf"/>
</dbReference>
<evidence type="ECO:0000313" key="5">
    <source>
        <dbReference type="Proteomes" id="UP001323405"/>
    </source>
</evidence>
<evidence type="ECO:0000259" key="2">
    <source>
        <dbReference type="PROSITE" id="PS50090"/>
    </source>
</evidence>
<dbReference type="InterPro" id="IPR001005">
    <property type="entry name" value="SANT/Myb"/>
</dbReference>
<proteinExistence type="predicted"/>
<sequence length="354" mass="39875">MIAIHHAIFIPESKVSASGVSGYGAVVEHTDIQADSIWVDLCRNCRVARDACKAFLENYVIRSIINAPTLDSAEEEKEKQYIITAHMISTSCLHQRIYQHSYTIILDIMPLIDTDSNESTVSPTQQAPSASAPSLSSRFGFVVPEIPPASTPTSVLRSSNKRCRPPSELPTPEKCKWSTEEDNKIINLRGQGNEWDDISKLLPGRSSVSCRLHYQNYLEQPRWDEERKNSFARKYERLKSEMWTIRAKEMQVPWRAAEAMNWKLGKIEMVRRAGVVLSSRYHRSLAVRESLPSRSSSTEPLDNGYGPPPLPTTSAQVTETRRELLVPVPSTALPSDLGFRHLGTYHLSVNGERE</sequence>
<organism evidence="4 5">
    <name type="scientific">Podospora pseudocomata</name>
    <dbReference type="NCBI Taxonomy" id="2093779"/>
    <lineage>
        <taxon>Eukaryota</taxon>
        <taxon>Fungi</taxon>
        <taxon>Dikarya</taxon>
        <taxon>Ascomycota</taxon>
        <taxon>Pezizomycotina</taxon>
        <taxon>Sordariomycetes</taxon>
        <taxon>Sordariomycetidae</taxon>
        <taxon>Sordariales</taxon>
        <taxon>Podosporaceae</taxon>
        <taxon>Podospora</taxon>
    </lineage>
</organism>
<dbReference type="PROSITE" id="PS51294">
    <property type="entry name" value="HTH_MYB"/>
    <property type="match status" value="1"/>
</dbReference>
<dbReference type="SMART" id="SM00717">
    <property type="entry name" value="SANT"/>
    <property type="match status" value="1"/>
</dbReference>
<dbReference type="GeneID" id="87908796"/>